<dbReference type="Proteomes" id="UP000290037">
    <property type="component" value="Unassembled WGS sequence"/>
</dbReference>
<organism evidence="4 5">
    <name type="scientific">Leeuwenhoekiella palythoae</name>
    <dbReference type="NCBI Taxonomy" id="573501"/>
    <lineage>
        <taxon>Bacteria</taxon>
        <taxon>Pseudomonadati</taxon>
        <taxon>Bacteroidota</taxon>
        <taxon>Flavobacteriia</taxon>
        <taxon>Flavobacteriales</taxon>
        <taxon>Flavobacteriaceae</taxon>
        <taxon>Leeuwenhoekiella</taxon>
    </lineage>
</organism>
<reference evidence="3 6" key="3">
    <citation type="submission" date="2018-07" db="EMBL/GenBank/DDBJ databases">
        <title>Leeuwenhoekiella genomics.</title>
        <authorList>
            <person name="Tahon G."/>
            <person name="Willems A."/>
        </authorList>
    </citation>
    <scope>NUCLEOTIDE SEQUENCE [LARGE SCALE GENOMIC DNA]</scope>
    <source>
        <strain evidence="3 6">LMG 24856</strain>
    </source>
</reference>
<feature type="domain" description="Fe/B12 periplasmic-binding" evidence="2">
    <location>
        <begin position="17"/>
        <end position="259"/>
    </location>
</feature>
<dbReference type="EMBL" id="QOVN01000003">
    <property type="protein sequence ID" value="RXG29604.1"/>
    <property type="molecule type" value="Genomic_DNA"/>
</dbReference>
<gene>
    <name evidence="3" type="ORF">DSM01_1706</name>
    <name evidence="4" type="ORF">SAMN04487999_2430</name>
</gene>
<dbReference type="RefSeq" id="WP_072983396.1">
    <property type="nucleotide sequence ID" value="NZ_FQXT01000004.1"/>
</dbReference>
<evidence type="ECO:0000313" key="4">
    <source>
        <dbReference type="EMBL" id="SHI16326.1"/>
    </source>
</evidence>
<dbReference type="AlphaFoldDB" id="A0A1M5YWB5"/>
<name>A0A1M5YWB5_9FLAO</name>
<sequence length="259" mass="29333">MVDQLGREINLKNTPKRIVCLVPSLTELLVDLGLSDQLCGVTKFCVHPENLKDQKTVVGGTKSIHIDRIKALKPDFILCNKEENTQEIVAACEQIAPVYVSDINDFDAFYTLVSNLGVLLNCQPKAKALNSAVKNRFAQFRKGVAAAPTRNVLYLIWRNPLMAAGRATFINILLEACKFNNVIIEQDSRYPEVDLELLKKADFVLLASEPFPFSEKHKAEFESELEAQILCVDGEYFSWYGSRLLKAFDYFERLLLEMH</sequence>
<keyword evidence="1" id="KW-0732">Signal</keyword>
<dbReference type="PANTHER" id="PTHR30535">
    <property type="entry name" value="VITAMIN B12-BINDING PROTEIN"/>
    <property type="match status" value="1"/>
</dbReference>
<evidence type="ECO:0000256" key="1">
    <source>
        <dbReference type="ARBA" id="ARBA00022729"/>
    </source>
</evidence>
<dbReference type="STRING" id="573501.SAMN04487999_2430"/>
<dbReference type="InterPro" id="IPR002491">
    <property type="entry name" value="ABC_transptr_periplasmic_BD"/>
</dbReference>
<reference evidence="4" key="1">
    <citation type="submission" date="2016-11" db="EMBL/GenBank/DDBJ databases">
        <authorList>
            <person name="Jaros S."/>
            <person name="Januszkiewicz K."/>
            <person name="Wedrychowicz H."/>
        </authorList>
    </citation>
    <scope>NUCLEOTIDE SEQUENCE [LARGE SCALE GENOMIC DNA]</scope>
    <source>
        <strain evidence="4">DSM 19859</strain>
    </source>
</reference>
<evidence type="ECO:0000313" key="6">
    <source>
        <dbReference type="Proteomes" id="UP000290037"/>
    </source>
</evidence>
<evidence type="ECO:0000259" key="2">
    <source>
        <dbReference type="PROSITE" id="PS50983"/>
    </source>
</evidence>
<dbReference type="Pfam" id="PF01497">
    <property type="entry name" value="Peripla_BP_2"/>
    <property type="match status" value="1"/>
</dbReference>
<dbReference type="NCBIfam" id="NF038402">
    <property type="entry name" value="TroA_like"/>
    <property type="match status" value="1"/>
</dbReference>
<keyword evidence="6" id="KW-1185">Reference proteome</keyword>
<reference evidence="5" key="2">
    <citation type="submission" date="2016-11" db="EMBL/GenBank/DDBJ databases">
        <authorList>
            <person name="Varghese N."/>
            <person name="Submissions S."/>
        </authorList>
    </citation>
    <scope>NUCLEOTIDE SEQUENCE [LARGE SCALE GENOMIC DNA]</scope>
    <source>
        <strain evidence="5">DSM 19859</strain>
    </source>
</reference>
<protein>
    <submittedName>
        <fullName evidence="3">ABC-type Fe3+-hydroxamate transport system substrate-binding protein</fullName>
    </submittedName>
    <submittedName>
        <fullName evidence="4">ABC-type Fe3+-hydroxamate transport system, substrate-binding protein</fullName>
    </submittedName>
</protein>
<dbReference type="SUPFAM" id="SSF53807">
    <property type="entry name" value="Helical backbone' metal receptor"/>
    <property type="match status" value="1"/>
</dbReference>
<evidence type="ECO:0000313" key="5">
    <source>
        <dbReference type="Proteomes" id="UP000184240"/>
    </source>
</evidence>
<dbReference type="PROSITE" id="PS50983">
    <property type="entry name" value="FE_B12_PBP"/>
    <property type="match status" value="1"/>
</dbReference>
<dbReference type="InterPro" id="IPR054828">
    <property type="entry name" value="Vit_B12_bind_prot"/>
</dbReference>
<dbReference type="PANTHER" id="PTHR30535:SF34">
    <property type="entry name" value="MOLYBDATE-BINDING PROTEIN MOLA"/>
    <property type="match status" value="1"/>
</dbReference>
<dbReference type="Proteomes" id="UP000184240">
    <property type="component" value="Unassembled WGS sequence"/>
</dbReference>
<dbReference type="Gene3D" id="3.40.50.1980">
    <property type="entry name" value="Nitrogenase molybdenum iron protein domain"/>
    <property type="match status" value="2"/>
</dbReference>
<dbReference type="EMBL" id="FQXT01000004">
    <property type="protein sequence ID" value="SHI16326.1"/>
    <property type="molecule type" value="Genomic_DNA"/>
</dbReference>
<dbReference type="InterPro" id="IPR050902">
    <property type="entry name" value="ABC_Transporter_SBP"/>
</dbReference>
<dbReference type="OrthoDB" id="9816357at2"/>
<proteinExistence type="predicted"/>
<evidence type="ECO:0000313" key="3">
    <source>
        <dbReference type="EMBL" id="RXG29604.1"/>
    </source>
</evidence>
<accession>A0A1M5YWB5</accession>